<dbReference type="EMBL" id="JAHJDP010000109">
    <property type="protein sequence ID" value="MBU2693055.1"/>
    <property type="molecule type" value="Genomic_DNA"/>
</dbReference>
<feature type="region of interest" description="Disordered" evidence="1">
    <location>
        <begin position="1"/>
        <end position="20"/>
    </location>
</feature>
<gene>
    <name evidence="2" type="ORF">KJ970_19235</name>
</gene>
<proteinExistence type="predicted"/>
<sequence>MRRNIGENPPLSSSQRACTTLDEAEVEAERGIPTVSYHLFQNGGTLLQQGQGGKCLSNKG</sequence>
<name>A0A948W889_UNCEI</name>
<evidence type="ECO:0000313" key="3">
    <source>
        <dbReference type="Proteomes" id="UP000777784"/>
    </source>
</evidence>
<dbReference type="Proteomes" id="UP000777784">
    <property type="component" value="Unassembled WGS sequence"/>
</dbReference>
<reference evidence="2" key="1">
    <citation type="submission" date="2021-05" db="EMBL/GenBank/DDBJ databases">
        <title>Energy efficiency and biological interactions define the core microbiome of deep oligotrophic groundwater.</title>
        <authorList>
            <person name="Mehrshad M."/>
            <person name="Lopez-Fernandez M."/>
            <person name="Bell E."/>
            <person name="Bernier-Latmani R."/>
            <person name="Bertilsson S."/>
            <person name="Dopson M."/>
        </authorList>
    </citation>
    <scope>NUCLEOTIDE SEQUENCE</scope>
    <source>
        <strain evidence="2">Modern_marine.mb.64</strain>
    </source>
</reference>
<evidence type="ECO:0000256" key="1">
    <source>
        <dbReference type="SAM" id="MobiDB-lite"/>
    </source>
</evidence>
<organism evidence="2 3">
    <name type="scientific">Eiseniibacteriota bacterium</name>
    <dbReference type="NCBI Taxonomy" id="2212470"/>
    <lineage>
        <taxon>Bacteria</taxon>
        <taxon>Candidatus Eiseniibacteriota</taxon>
    </lineage>
</organism>
<comment type="caution">
    <text evidence="2">The sequence shown here is derived from an EMBL/GenBank/DDBJ whole genome shotgun (WGS) entry which is preliminary data.</text>
</comment>
<evidence type="ECO:0000313" key="2">
    <source>
        <dbReference type="EMBL" id="MBU2693055.1"/>
    </source>
</evidence>
<protein>
    <submittedName>
        <fullName evidence="2">Uncharacterized protein</fullName>
    </submittedName>
</protein>
<dbReference type="AlphaFoldDB" id="A0A948W889"/>
<accession>A0A948W889</accession>